<feature type="domain" description="TerD" evidence="1">
    <location>
        <begin position="1"/>
        <end position="196"/>
    </location>
</feature>
<evidence type="ECO:0000259" key="1">
    <source>
        <dbReference type="Pfam" id="PF02342"/>
    </source>
</evidence>
<sequence>MAISLQKGQKIDLTKGKPGLSKILVGLGWDPVKKSSGFLGGLFGGGNSNIDCDASVLMLDEKERLEDVVYFGKKVSTCQSIKHSGDNITGEGEGDDEQVFIDLNKVPGNVHKLVFVVNIYQAVQRRQDFGMIQNAFIRIVDSSANAELIHYNLSDNYSGKTALFPGEIYRHNGEWKFSAVGEGTNDTGIDKIANKYR</sequence>
<comment type="caution">
    <text evidence="2">The sequence shown here is derived from an EMBL/GenBank/DDBJ whole genome shotgun (WGS) entry which is preliminary data.</text>
</comment>
<dbReference type="InterPro" id="IPR003325">
    <property type="entry name" value="TerD"/>
</dbReference>
<dbReference type="Pfam" id="PF02342">
    <property type="entry name" value="TerD"/>
    <property type="match status" value="1"/>
</dbReference>
<dbReference type="Proteomes" id="UP000276770">
    <property type="component" value="Unassembled WGS sequence"/>
</dbReference>
<dbReference type="RefSeq" id="WP_121680635.1">
    <property type="nucleotide sequence ID" value="NZ_RCVZ01000006.1"/>
</dbReference>
<accession>A0A3L7JYB6</accession>
<dbReference type="CDD" id="cd06974">
    <property type="entry name" value="TerD_like"/>
    <property type="match status" value="1"/>
</dbReference>
<reference evidence="2 3" key="1">
    <citation type="submission" date="2018-10" db="EMBL/GenBank/DDBJ databases">
        <title>Falsibacillus sp. genome draft.</title>
        <authorList>
            <person name="Shi S."/>
        </authorList>
    </citation>
    <scope>NUCLEOTIDE SEQUENCE [LARGE SCALE GENOMIC DNA]</scope>
    <source>
        <strain evidence="2 3">GY 10110</strain>
    </source>
</reference>
<gene>
    <name evidence="2" type="ORF">D9X91_10850</name>
</gene>
<proteinExistence type="predicted"/>
<dbReference type="EMBL" id="RCVZ01000006">
    <property type="protein sequence ID" value="RLQ95520.1"/>
    <property type="molecule type" value="Genomic_DNA"/>
</dbReference>
<protein>
    <submittedName>
        <fullName evidence="2">TerD family protein</fullName>
    </submittedName>
</protein>
<name>A0A3L7JYB6_9BACI</name>
<keyword evidence="3" id="KW-1185">Reference proteome</keyword>
<evidence type="ECO:0000313" key="2">
    <source>
        <dbReference type="EMBL" id="RLQ95520.1"/>
    </source>
</evidence>
<dbReference type="OrthoDB" id="4123258at2"/>
<evidence type="ECO:0000313" key="3">
    <source>
        <dbReference type="Proteomes" id="UP000276770"/>
    </source>
</evidence>
<dbReference type="PANTHER" id="PTHR32097:SF15">
    <property type="entry name" value="STRESS RESPONSE PROTEIN SCP2"/>
    <property type="match status" value="1"/>
</dbReference>
<dbReference type="Gene3D" id="2.60.60.30">
    <property type="entry name" value="sav2460 like domains"/>
    <property type="match status" value="1"/>
</dbReference>
<dbReference type="AlphaFoldDB" id="A0A3L7JYB6"/>
<organism evidence="2 3">
    <name type="scientific">Falsibacillus albus</name>
    <dbReference type="NCBI Taxonomy" id="2478915"/>
    <lineage>
        <taxon>Bacteria</taxon>
        <taxon>Bacillati</taxon>
        <taxon>Bacillota</taxon>
        <taxon>Bacilli</taxon>
        <taxon>Bacillales</taxon>
        <taxon>Bacillaceae</taxon>
        <taxon>Falsibacillus</taxon>
    </lineage>
</organism>
<dbReference type="InterPro" id="IPR051324">
    <property type="entry name" value="Stress/Tellurium_Resist"/>
</dbReference>
<dbReference type="PANTHER" id="PTHR32097">
    <property type="entry name" value="CAMP-BINDING PROTEIN 1-RELATED"/>
    <property type="match status" value="1"/>
</dbReference>